<dbReference type="Proteomes" id="UP001311232">
    <property type="component" value="Unassembled WGS sequence"/>
</dbReference>
<dbReference type="AlphaFoldDB" id="A0AAV9RT25"/>
<gene>
    <name evidence="1" type="ORF">CRENBAI_006302</name>
</gene>
<keyword evidence="2" id="KW-1185">Reference proteome</keyword>
<protein>
    <submittedName>
        <fullName evidence="1">Uncharacterized protein</fullName>
    </submittedName>
</protein>
<accession>A0AAV9RT25</accession>
<evidence type="ECO:0000313" key="1">
    <source>
        <dbReference type="EMBL" id="KAK5611942.1"/>
    </source>
</evidence>
<sequence length="99" mass="11389">MVFFASKPGIKWSLNHFIYRSQMERRDTKPEALWHLAAPRNLDHESYEQDRCQRAALCKCKSLCLHQGRCDGRTGEILEVVLPLPDNVPCQGQQIPTPL</sequence>
<dbReference type="EMBL" id="JAHHUM010001456">
    <property type="protein sequence ID" value="KAK5611942.1"/>
    <property type="molecule type" value="Genomic_DNA"/>
</dbReference>
<proteinExistence type="predicted"/>
<name>A0AAV9RT25_9TELE</name>
<comment type="caution">
    <text evidence="1">The sequence shown here is derived from an EMBL/GenBank/DDBJ whole genome shotgun (WGS) entry which is preliminary data.</text>
</comment>
<evidence type="ECO:0000313" key="2">
    <source>
        <dbReference type="Proteomes" id="UP001311232"/>
    </source>
</evidence>
<organism evidence="1 2">
    <name type="scientific">Crenichthys baileyi</name>
    <name type="common">White River springfish</name>
    <dbReference type="NCBI Taxonomy" id="28760"/>
    <lineage>
        <taxon>Eukaryota</taxon>
        <taxon>Metazoa</taxon>
        <taxon>Chordata</taxon>
        <taxon>Craniata</taxon>
        <taxon>Vertebrata</taxon>
        <taxon>Euteleostomi</taxon>
        <taxon>Actinopterygii</taxon>
        <taxon>Neopterygii</taxon>
        <taxon>Teleostei</taxon>
        <taxon>Neoteleostei</taxon>
        <taxon>Acanthomorphata</taxon>
        <taxon>Ovalentaria</taxon>
        <taxon>Atherinomorphae</taxon>
        <taxon>Cyprinodontiformes</taxon>
        <taxon>Goodeidae</taxon>
        <taxon>Crenichthys</taxon>
    </lineage>
</organism>
<reference evidence="1 2" key="1">
    <citation type="submission" date="2021-06" db="EMBL/GenBank/DDBJ databases">
        <authorList>
            <person name="Palmer J.M."/>
        </authorList>
    </citation>
    <scope>NUCLEOTIDE SEQUENCE [LARGE SCALE GENOMIC DNA]</scope>
    <source>
        <strain evidence="1 2">MEX-2019</strain>
        <tissue evidence="1">Muscle</tissue>
    </source>
</reference>